<dbReference type="NCBIfam" id="TIGR02565">
    <property type="entry name" value="cas_Csy2"/>
    <property type="match status" value="1"/>
</dbReference>
<evidence type="ECO:0000313" key="2">
    <source>
        <dbReference type="Proteomes" id="UP000503004"/>
    </source>
</evidence>
<organism evidence="1 2">
    <name type="scientific">Methylococcus geothermalis</name>
    <dbReference type="NCBI Taxonomy" id="2681310"/>
    <lineage>
        <taxon>Bacteria</taxon>
        <taxon>Pseudomonadati</taxon>
        <taxon>Pseudomonadota</taxon>
        <taxon>Gammaproteobacteria</taxon>
        <taxon>Methylococcales</taxon>
        <taxon>Methylococcaceae</taxon>
        <taxon>Methylococcus</taxon>
    </lineage>
</organism>
<proteinExistence type="predicted"/>
<accession>A0A858Q6C4</accession>
<dbReference type="Pfam" id="PF09614">
    <property type="entry name" value="Cas_Csy2"/>
    <property type="match status" value="1"/>
</dbReference>
<sequence length="327" mass="36359">MTERLIDAGGLLILPRLKVQNANAVSGPLSWGFPAPTAFTGFVHALERRLGRHLQVMLDGVGIVCHGFEAQTSQPAGRRTRVFHLTRHPVGRDGGAPSLVEEGRAHLEITLVIAVKQALDDYDGDLLTRTAFEVAHGMRLAGGSLLPPRNGKRYEPLWQCLPDYLDGQAETFQKLRRRLLPGFALVQRDDLLRERLAEMQARAPATALDALLDLCRLNIEPRATTESAPDKVEWSIRKKPGWLVPLPIGYAGISELYAPGEVANARDGETPFRFVESLYSLGEWIGPHRLESLQQLLWHIETDAENGIYRCVNRYAQTLPSTASHKE</sequence>
<keyword evidence="2" id="KW-1185">Reference proteome</keyword>
<dbReference type="KEGG" id="metu:GNH96_05030"/>
<dbReference type="AlphaFoldDB" id="A0A858Q6C4"/>
<dbReference type="InterPro" id="IPR013398">
    <property type="entry name" value="CRISPR-assoc_prot_Csy2"/>
</dbReference>
<dbReference type="Proteomes" id="UP000503004">
    <property type="component" value="Chromosome"/>
</dbReference>
<dbReference type="CDD" id="cd09736">
    <property type="entry name" value="Csy2_I-F"/>
    <property type="match status" value="1"/>
</dbReference>
<name>A0A858Q6C4_9GAMM</name>
<dbReference type="EMBL" id="CP046565">
    <property type="protein sequence ID" value="QJD29389.1"/>
    <property type="molecule type" value="Genomic_DNA"/>
</dbReference>
<reference evidence="2" key="1">
    <citation type="submission" date="2019-12" db="EMBL/GenBank/DDBJ databases">
        <authorList>
            <person name="Awala S.I."/>
            <person name="Rhee S.K."/>
        </authorList>
    </citation>
    <scope>NUCLEOTIDE SEQUENCE [LARGE SCALE GENOMIC DNA]</scope>
    <source>
        <strain evidence="2">IM1</strain>
    </source>
</reference>
<gene>
    <name evidence="1" type="primary">csy2</name>
    <name evidence="1" type="ORF">GNH96_05030</name>
</gene>
<protein>
    <submittedName>
        <fullName evidence="1">Type I-F CRISPR-associated protein Csy2</fullName>
    </submittedName>
</protein>
<evidence type="ECO:0000313" key="1">
    <source>
        <dbReference type="EMBL" id="QJD29389.1"/>
    </source>
</evidence>
<dbReference type="RefSeq" id="WP_169602677.1">
    <property type="nucleotide sequence ID" value="NZ_CP046565.1"/>
</dbReference>